<dbReference type="Pfam" id="PF09228">
    <property type="entry name" value="Prok-TraM"/>
    <property type="match status" value="1"/>
</dbReference>
<dbReference type="OrthoDB" id="8246915at2"/>
<dbReference type="Gene3D" id="1.10.287.160">
    <property type="entry name" value="HR1 repeat"/>
    <property type="match status" value="1"/>
</dbReference>
<keyword evidence="3" id="KW-1185">Reference proteome</keyword>
<proteinExistence type="predicted"/>
<organism evidence="2 3">
    <name type="scientific">Nitrobacter hamburgensis (strain DSM 10229 / NCIMB 13809 / X14)</name>
    <dbReference type="NCBI Taxonomy" id="323097"/>
    <lineage>
        <taxon>Bacteria</taxon>
        <taxon>Pseudomonadati</taxon>
        <taxon>Pseudomonadota</taxon>
        <taxon>Alphaproteobacteria</taxon>
        <taxon>Hyphomicrobiales</taxon>
        <taxon>Nitrobacteraceae</taxon>
        <taxon>Nitrobacter</taxon>
    </lineage>
</organism>
<name>Q1QF65_NITHX</name>
<reference evidence="3" key="1">
    <citation type="submission" date="2006-03" db="EMBL/GenBank/DDBJ databases">
        <title>Complete sequence of plasmid 3 of Nitrobacter hamburgensis X14.</title>
        <authorList>
            <consortium name="US DOE Joint Genome Institute"/>
            <person name="Copeland A."/>
            <person name="Lucas S."/>
            <person name="Lapidus A."/>
            <person name="Barry K."/>
            <person name="Detter J.C."/>
            <person name="Glavina del Rio T."/>
            <person name="Hammon N."/>
            <person name="Israni S."/>
            <person name="Dalin E."/>
            <person name="Tice H."/>
            <person name="Pitluck S."/>
            <person name="Chain P."/>
            <person name="Malfatti S."/>
            <person name="Shin M."/>
            <person name="Vergez L."/>
            <person name="Schmutz J."/>
            <person name="Larimer F."/>
            <person name="Land M."/>
            <person name="Hauser L."/>
            <person name="Kyrpides N."/>
            <person name="Ivanova N."/>
            <person name="Ward B."/>
            <person name="Arp D."/>
            <person name="Klotz M."/>
            <person name="Stein L."/>
            <person name="O'Mullan G."/>
            <person name="Starkenburg S."/>
            <person name="Sayavedra L."/>
            <person name="Poret-Peterson A.T."/>
            <person name="Gentry M.E."/>
            <person name="Bruce D."/>
            <person name="Richardson P."/>
        </authorList>
    </citation>
    <scope>NUCLEOTIDE SEQUENCE [LARGE SCALE GENOMIC DNA]</scope>
    <source>
        <strain evidence="3">DSM 10229 / NCIMB 13809 / X14</strain>
        <plasmid evidence="3">Plasmid pNITHX3</plasmid>
    </source>
</reference>
<dbReference type="InterPro" id="IPR015309">
    <property type="entry name" value="Tscrpt_rep_TraM"/>
</dbReference>
<dbReference type="AlphaFoldDB" id="Q1QF65"/>
<feature type="region of interest" description="Disordered" evidence="1">
    <location>
        <begin position="1"/>
        <end position="24"/>
    </location>
</feature>
<dbReference type="HOGENOM" id="CLU_2181082_0_0_5"/>
<gene>
    <name evidence="2" type="ordered locus">Nham_4557</name>
</gene>
<keyword evidence="2" id="KW-0614">Plasmid</keyword>
<protein>
    <submittedName>
        <fullName evidence="2">Uncharacterized protein</fullName>
    </submittedName>
</protein>
<dbReference type="GO" id="GO:0045892">
    <property type="term" value="P:negative regulation of DNA-templated transcription"/>
    <property type="evidence" value="ECO:0007669"/>
    <property type="project" value="InterPro"/>
</dbReference>
<dbReference type="EMBL" id="CP000322">
    <property type="protein sequence ID" value="ABE65132.1"/>
    <property type="molecule type" value="Genomic_DNA"/>
</dbReference>
<evidence type="ECO:0000256" key="1">
    <source>
        <dbReference type="SAM" id="MobiDB-lite"/>
    </source>
</evidence>
<dbReference type="KEGG" id="nha:Nham_4557"/>
<geneLocation type="plasmid" evidence="3">
    <name>pNITHX3</name>
</geneLocation>
<sequence length="109" mass="12043">MRIVVSSNDDEPPRTGPNSDFEDIFGGLTQPELERLAIDAIREYRASVALAETTRLELVAAGADAGCCPERRAEHQRIHQHAEAEHRARQLVLNNLVDRLGYVPKVSAA</sequence>
<evidence type="ECO:0000313" key="3">
    <source>
        <dbReference type="Proteomes" id="UP000001953"/>
    </source>
</evidence>
<accession>Q1QF65</accession>
<evidence type="ECO:0000313" key="2">
    <source>
        <dbReference type="EMBL" id="ABE65132.1"/>
    </source>
</evidence>
<dbReference type="Proteomes" id="UP000001953">
    <property type="component" value="Plasmid 3"/>
</dbReference>